<dbReference type="EMBL" id="CM047904">
    <property type="protein sequence ID" value="KAJ0089657.1"/>
    <property type="molecule type" value="Genomic_DNA"/>
</dbReference>
<reference evidence="2" key="1">
    <citation type="journal article" date="2023" name="G3 (Bethesda)">
        <title>Genome assembly and association tests identify interacting loci associated with vigor, precocity, and sex in interspecific pistachio rootstocks.</title>
        <authorList>
            <person name="Palmer W."/>
            <person name="Jacygrad E."/>
            <person name="Sagayaradj S."/>
            <person name="Cavanaugh K."/>
            <person name="Han R."/>
            <person name="Bertier L."/>
            <person name="Beede B."/>
            <person name="Kafkas S."/>
            <person name="Golino D."/>
            <person name="Preece J."/>
            <person name="Michelmore R."/>
        </authorList>
    </citation>
    <scope>NUCLEOTIDE SEQUENCE [LARGE SCALE GENOMIC DNA]</scope>
</reference>
<gene>
    <name evidence="1" type="ORF">Patl1_14755</name>
</gene>
<protein>
    <submittedName>
        <fullName evidence="1">Uncharacterized protein</fullName>
    </submittedName>
</protein>
<organism evidence="1 2">
    <name type="scientific">Pistacia atlantica</name>
    <dbReference type="NCBI Taxonomy" id="434234"/>
    <lineage>
        <taxon>Eukaryota</taxon>
        <taxon>Viridiplantae</taxon>
        <taxon>Streptophyta</taxon>
        <taxon>Embryophyta</taxon>
        <taxon>Tracheophyta</taxon>
        <taxon>Spermatophyta</taxon>
        <taxon>Magnoliopsida</taxon>
        <taxon>eudicotyledons</taxon>
        <taxon>Gunneridae</taxon>
        <taxon>Pentapetalae</taxon>
        <taxon>rosids</taxon>
        <taxon>malvids</taxon>
        <taxon>Sapindales</taxon>
        <taxon>Anacardiaceae</taxon>
        <taxon>Pistacia</taxon>
    </lineage>
</organism>
<dbReference type="Proteomes" id="UP001164250">
    <property type="component" value="Chromosome 8"/>
</dbReference>
<sequence>MSINHDFAKEKEVHKEARIMNPVHLNTNNRFIGAPKKKKNSMIRT</sequence>
<evidence type="ECO:0000313" key="2">
    <source>
        <dbReference type="Proteomes" id="UP001164250"/>
    </source>
</evidence>
<evidence type="ECO:0000313" key="1">
    <source>
        <dbReference type="EMBL" id="KAJ0089657.1"/>
    </source>
</evidence>
<comment type="caution">
    <text evidence="1">The sequence shown here is derived from an EMBL/GenBank/DDBJ whole genome shotgun (WGS) entry which is preliminary data.</text>
</comment>
<proteinExistence type="predicted"/>
<name>A0ACC1ASJ9_9ROSI</name>
<accession>A0ACC1ASJ9</accession>
<keyword evidence="2" id="KW-1185">Reference proteome</keyword>